<proteinExistence type="predicted"/>
<dbReference type="EMBL" id="BK032592">
    <property type="protein sequence ID" value="DAF50126.1"/>
    <property type="molecule type" value="Genomic_DNA"/>
</dbReference>
<name>A0A8S5SGP6_9CAUD</name>
<reference evidence="1" key="1">
    <citation type="journal article" date="2021" name="Proc. Natl. Acad. Sci. U.S.A.">
        <title>A Catalog of Tens of Thousands of Viruses from Human Metagenomes Reveals Hidden Associations with Chronic Diseases.</title>
        <authorList>
            <person name="Tisza M.J."/>
            <person name="Buck C.B."/>
        </authorList>
    </citation>
    <scope>NUCLEOTIDE SEQUENCE</scope>
    <source>
        <strain evidence="1">CtzyE57</strain>
    </source>
</reference>
<protein>
    <submittedName>
        <fullName evidence="1">Uncharacterized protein</fullName>
    </submittedName>
</protein>
<accession>A0A8S5SGP6</accession>
<evidence type="ECO:0000313" key="1">
    <source>
        <dbReference type="EMBL" id="DAF50126.1"/>
    </source>
</evidence>
<organism evidence="1">
    <name type="scientific">Siphoviridae sp. ctzyE57</name>
    <dbReference type="NCBI Taxonomy" id="2827982"/>
    <lineage>
        <taxon>Viruses</taxon>
        <taxon>Duplodnaviria</taxon>
        <taxon>Heunggongvirae</taxon>
        <taxon>Uroviricota</taxon>
        <taxon>Caudoviricetes</taxon>
    </lineage>
</organism>
<sequence length="72" mass="8401">MLYEWAKEHPLKTYKDVLLERLPSASVSKDDVPCICRNSAFGIGKVCFGIFRRTQKCKDCWNEPYKEQEDNA</sequence>